<feature type="non-terminal residue" evidence="2">
    <location>
        <position position="1"/>
    </location>
</feature>
<organism evidence="2 3">
    <name type="scientific">Dentiscutata erythropus</name>
    <dbReference type="NCBI Taxonomy" id="1348616"/>
    <lineage>
        <taxon>Eukaryota</taxon>
        <taxon>Fungi</taxon>
        <taxon>Fungi incertae sedis</taxon>
        <taxon>Mucoromycota</taxon>
        <taxon>Glomeromycotina</taxon>
        <taxon>Glomeromycetes</taxon>
        <taxon>Diversisporales</taxon>
        <taxon>Gigasporaceae</taxon>
        <taxon>Dentiscutata</taxon>
    </lineage>
</organism>
<reference evidence="2" key="1">
    <citation type="submission" date="2021-06" db="EMBL/GenBank/DDBJ databases">
        <authorList>
            <person name="Kallberg Y."/>
            <person name="Tangrot J."/>
            <person name="Rosling A."/>
        </authorList>
    </citation>
    <scope>NUCLEOTIDE SEQUENCE</scope>
    <source>
        <strain evidence="2">MA453B</strain>
    </source>
</reference>
<comment type="caution">
    <text evidence="2">The sequence shown here is derived from an EMBL/GenBank/DDBJ whole genome shotgun (WGS) entry which is preliminary data.</text>
</comment>
<dbReference type="OrthoDB" id="2409584at2759"/>
<proteinExistence type="predicted"/>
<protein>
    <submittedName>
        <fullName evidence="2">13760_t:CDS:1</fullName>
    </submittedName>
</protein>
<name>A0A9N9I1H1_9GLOM</name>
<keyword evidence="3" id="KW-1185">Reference proteome</keyword>
<gene>
    <name evidence="2" type="ORF">DERYTH_LOCUS13939</name>
</gene>
<dbReference type="Proteomes" id="UP000789405">
    <property type="component" value="Unassembled WGS sequence"/>
</dbReference>
<dbReference type="AlphaFoldDB" id="A0A9N9I1H1"/>
<dbReference type="InterPro" id="IPR012337">
    <property type="entry name" value="RNaseH-like_sf"/>
</dbReference>
<dbReference type="Pfam" id="PF05699">
    <property type="entry name" value="Dimer_Tnp_hAT"/>
    <property type="match status" value="1"/>
</dbReference>
<dbReference type="InterPro" id="IPR008906">
    <property type="entry name" value="HATC_C_dom"/>
</dbReference>
<sequence>YKESPGEKEKGRFVNVCQLCKEKNITVKYTHDSSTGNMLSHLWFKHQIDKEHPDGTNAGGPIVKSERSDRLDGEYLKLVNLTDSEWQLLEKLICLLKPFYNTTTIFSGSTYLTLNLIYPMMRLLIKKFVPSDEQTEDDYADLLPTNKKLKIYRRKSKKISKNYEFTESSSMIASNSAITNDLVLDLYNNEKLDNAYKETELIIIFMNQFKKENVIYSWWQNNAEKFPTLSNLAWKYLSISAISVSSKRLFLDTGQYITVLHNRLQPDMVEQMLFLKHNMEHFSIFKLDEV</sequence>
<accession>A0A9N9I1H1</accession>
<evidence type="ECO:0000313" key="2">
    <source>
        <dbReference type="EMBL" id="CAG8715944.1"/>
    </source>
</evidence>
<feature type="domain" description="HAT C-terminal dimerisation" evidence="1">
    <location>
        <begin position="211"/>
        <end position="279"/>
    </location>
</feature>
<evidence type="ECO:0000259" key="1">
    <source>
        <dbReference type="Pfam" id="PF05699"/>
    </source>
</evidence>
<dbReference type="PANTHER" id="PTHR23272">
    <property type="entry name" value="BED FINGER-RELATED"/>
    <property type="match status" value="1"/>
</dbReference>
<dbReference type="EMBL" id="CAJVPY010010149">
    <property type="protein sequence ID" value="CAG8715944.1"/>
    <property type="molecule type" value="Genomic_DNA"/>
</dbReference>
<dbReference type="SUPFAM" id="SSF53098">
    <property type="entry name" value="Ribonuclease H-like"/>
    <property type="match status" value="1"/>
</dbReference>
<evidence type="ECO:0000313" key="3">
    <source>
        <dbReference type="Proteomes" id="UP000789405"/>
    </source>
</evidence>
<dbReference type="GO" id="GO:0046983">
    <property type="term" value="F:protein dimerization activity"/>
    <property type="evidence" value="ECO:0007669"/>
    <property type="project" value="InterPro"/>
</dbReference>
<dbReference type="PANTHER" id="PTHR23272:SF104">
    <property type="entry name" value="HAT FAMILY DIMERISATION DOMAIN CONTAINING PROTEIN, EXPRESSED"/>
    <property type="match status" value="1"/>
</dbReference>